<proteinExistence type="predicted"/>
<organism evidence="2">
    <name type="scientific">bioreactor metagenome</name>
    <dbReference type="NCBI Taxonomy" id="1076179"/>
    <lineage>
        <taxon>unclassified sequences</taxon>
        <taxon>metagenomes</taxon>
        <taxon>ecological metagenomes</taxon>
    </lineage>
</organism>
<reference evidence="2" key="1">
    <citation type="submission" date="2019-08" db="EMBL/GenBank/DDBJ databases">
        <authorList>
            <person name="Kucharzyk K."/>
            <person name="Murdoch R.W."/>
            <person name="Higgins S."/>
            <person name="Loffler F."/>
        </authorList>
    </citation>
    <scope>NUCLEOTIDE SEQUENCE</scope>
</reference>
<dbReference type="InterPro" id="IPR050993">
    <property type="entry name" value="Isochorismatase_domain"/>
</dbReference>
<protein>
    <recommendedName>
        <fullName evidence="1">Isochorismatase-like domain-containing protein</fullName>
    </recommendedName>
</protein>
<dbReference type="EMBL" id="VSSQ01070946">
    <property type="protein sequence ID" value="MPN22658.1"/>
    <property type="molecule type" value="Genomic_DNA"/>
</dbReference>
<evidence type="ECO:0000313" key="2">
    <source>
        <dbReference type="EMBL" id="MPN22658.1"/>
    </source>
</evidence>
<name>A0A645G6Z6_9ZZZZ</name>
<dbReference type="Pfam" id="PF00857">
    <property type="entry name" value="Isochorismatase"/>
    <property type="match status" value="1"/>
</dbReference>
<dbReference type="SUPFAM" id="SSF52499">
    <property type="entry name" value="Isochorismatase-like hydrolases"/>
    <property type="match status" value="1"/>
</dbReference>
<gene>
    <name evidence="2" type="ORF">SDC9_170041</name>
</gene>
<comment type="caution">
    <text evidence="2">The sequence shown here is derived from an EMBL/GenBank/DDBJ whole genome shotgun (WGS) entry which is preliminary data.</text>
</comment>
<sequence>MSSLKLSCENTQFLMIDIQERLLPAIDHSENVKANAFRLLEGARTLHIPVTYTEQYPKGLGPTDSLLLEKLEGIDSFQKTTFSCCDEEGFINVLKDKKRSNIVVWGIESHICVLATIMDILSHDFTVWLAADASGSRNTRNHDLALQAMSQMGVIVVPTETILYQLMKRAGTPEFKTLLPLFK</sequence>
<dbReference type="PANTHER" id="PTHR14119">
    <property type="entry name" value="HYDROLASE"/>
    <property type="match status" value="1"/>
</dbReference>
<dbReference type="Gene3D" id="3.40.50.850">
    <property type="entry name" value="Isochorismatase-like"/>
    <property type="match status" value="1"/>
</dbReference>
<accession>A0A645G6Z6</accession>
<dbReference type="PANTHER" id="PTHR14119:SF3">
    <property type="entry name" value="ISOCHORISMATASE DOMAIN-CONTAINING PROTEIN 2"/>
    <property type="match status" value="1"/>
</dbReference>
<dbReference type="InterPro" id="IPR036380">
    <property type="entry name" value="Isochorismatase-like_sf"/>
</dbReference>
<feature type="domain" description="Isochorismatase-like" evidence="1">
    <location>
        <begin position="12"/>
        <end position="160"/>
    </location>
</feature>
<dbReference type="AlphaFoldDB" id="A0A645G6Z6"/>
<dbReference type="InterPro" id="IPR000868">
    <property type="entry name" value="Isochorismatase-like_dom"/>
</dbReference>
<evidence type="ECO:0000259" key="1">
    <source>
        <dbReference type="Pfam" id="PF00857"/>
    </source>
</evidence>